<dbReference type="PROSITE" id="PS50102">
    <property type="entry name" value="RRM"/>
    <property type="match status" value="1"/>
</dbReference>
<keyword evidence="1" id="KW-0694">RNA-binding</keyword>
<dbReference type="STRING" id="150374.A0A0N0RT76"/>
<keyword evidence="5" id="KW-1185">Reference proteome</keyword>
<dbReference type="SUPFAM" id="SSF54928">
    <property type="entry name" value="RNA-binding domain, RBD"/>
    <property type="match status" value="1"/>
</dbReference>
<accession>A0A0N0RT76</accession>
<evidence type="ECO:0000256" key="1">
    <source>
        <dbReference type="PROSITE-ProRule" id="PRU00176"/>
    </source>
</evidence>
<feature type="region of interest" description="Disordered" evidence="2">
    <location>
        <begin position="143"/>
        <end position="222"/>
    </location>
</feature>
<reference evidence="4 5" key="1">
    <citation type="submission" date="2015-07" db="EMBL/GenBank/DDBJ databases">
        <title>The genome of the fungus Escovopsis weberi, a specialized disease agent of ant agriculture.</title>
        <authorList>
            <person name="de Man T.J."/>
            <person name="Stajich J.E."/>
            <person name="Kubicek C.P."/>
            <person name="Chenthamara K."/>
            <person name="Atanasova L."/>
            <person name="Druzhinina I.S."/>
            <person name="Birnbaum S."/>
            <person name="Barribeau S.M."/>
            <person name="Teiling C."/>
            <person name="Suen G."/>
            <person name="Currie C."/>
            <person name="Gerardo N.M."/>
        </authorList>
    </citation>
    <scope>NUCLEOTIDE SEQUENCE [LARGE SCALE GENOMIC DNA]</scope>
</reference>
<dbReference type="Proteomes" id="UP000053831">
    <property type="component" value="Unassembled WGS sequence"/>
</dbReference>
<sequence length="241" mass="26552">MDRLAPYEYEGYSYQYAVPYPTPCTSVYEYSDVPAYGSLDAPESASGDFIPTEPLKILVTSISQRASPEETIAWIRRKTGRYVAEIIHIDVPSQNHKKNRVRGHAYVIFKSTAAAHGAVQLLHQAVFQNRKISARFTIEGVTAGEQASPTAPGQGERDRERDGVKGSKEICEARATDSKTRAGSKPRPKGSEGTNCCGQAGREKQDRTEAMSKSTEKENKVYHVIADGSSRRLLDRKKGAV</sequence>
<dbReference type="OrthoDB" id="610462at2759"/>
<dbReference type="EMBL" id="LGSR01000020">
    <property type="protein sequence ID" value="KOS18529.1"/>
    <property type="molecule type" value="Genomic_DNA"/>
</dbReference>
<feature type="domain" description="RRM" evidence="3">
    <location>
        <begin position="55"/>
        <end position="139"/>
    </location>
</feature>
<name>A0A0N0RT76_ESCWE</name>
<evidence type="ECO:0000313" key="4">
    <source>
        <dbReference type="EMBL" id="KOS18529.1"/>
    </source>
</evidence>
<dbReference type="InterPro" id="IPR035979">
    <property type="entry name" value="RBD_domain_sf"/>
</dbReference>
<feature type="compositionally biased region" description="Basic and acidic residues" evidence="2">
    <location>
        <begin position="155"/>
        <end position="180"/>
    </location>
</feature>
<dbReference type="InterPro" id="IPR000504">
    <property type="entry name" value="RRM_dom"/>
</dbReference>
<evidence type="ECO:0000313" key="5">
    <source>
        <dbReference type="Proteomes" id="UP000053831"/>
    </source>
</evidence>
<dbReference type="Gene3D" id="3.30.70.330">
    <property type="match status" value="1"/>
</dbReference>
<protein>
    <recommendedName>
        <fullName evidence="3">RRM domain-containing protein</fullName>
    </recommendedName>
</protein>
<dbReference type="InterPro" id="IPR012677">
    <property type="entry name" value="Nucleotide-bd_a/b_plait_sf"/>
</dbReference>
<evidence type="ECO:0000259" key="3">
    <source>
        <dbReference type="PROSITE" id="PS50102"/>
    </source>
</evidence>
<proteinExistence type="predicted"/>
<dbReference type="CDD" id="cd00590">
    <property type="entry name" value="RRM_SF"/>
    <property type="match status" value="1"/>
</dbReference>
<organism evidence="4 5">
    <name type="scientific">Escovopsis weberi</name>
    <dbReference type="NCBI Taxonomy" id="150374"/>
    <lineage>
        <taxon>Eukaryota</taxon>
        <taxon>Fungi</taxon>
        <taxon>Dikarya</taxon>
        <taxon>Ascomycota</taxon>
        <taxon>Pezizomycotina</taxon>
        <taxon>Sordariomycetes</taxon>
        <taxon>Hypocreomycetidae</taxon>
        <taxon>Hypocreales</taxon>
        <taxon>Hypocreaceae</taxon>
        <taxon>Escovopsis</taxon>
    </lineage>
</organism>
<evidence type="ECO:0000256" key="2">
    <source>
        <dbReference type="SAM" id="MobiDB-lite"/>
    </source>
</evidence>
<dbReference type="GO" id="GO:0003723">
    <property type="term" value="F:RNA binding"/>
    <property type="evidence" value="ECO:0007669"/>
    <property type="project" value="UniProtKB-UniRule"/>
</dbReference>
<gene>
    <name evidence="4" type="ORF">ESCO_000730</name>
</gene>
<feature type="compositionally biased region" description="Basic and acidic residues" evidence="2">
    <location>
        <begin position="201"/>
        <end position="221"/>
    </location>
</feature>
<comment type="caution">
    <text evidence="4">The sequence shown here is derived from an EMBL/GenBank/DDBJ whole genome shotgun (WGS) entry which is preliminary data.</text>
</comment>
<dbReference type="AlphaFoldDB" id="A0A0N0RT76"/>